<dbReference type="InterPro" id="IPR020591">
    <property type="entry name" value="Chromosome_initiator_DnaA-like"/>
</dbReference>
<comment type="similarity">
    <text evidence="2">Belongs to the DnaA family.</text>
</comment>
<dbReference type="Pfam" id="PF00308">
    <property type="entry name" value="Bac_DnaA"/>
    <property type="match status" value="1"/>
</dbReference>
<dbReference type="EMBL" id="JACHIA010000018">
    <property type="protein sequence ID" value="MBB6072836.1"/>
    <property type="molecule type" value="Genomic_DNA"/>
</dbReference>
<evidence type="ECO:0000313" key="4">
    <source>
        <dbReference type="EMBL" id="MBB6072836.1"/>
    </source>
</evidence>
<proteinExistence type="inferred from homology"/>
<feature type="domain" description="AAA+ ATPase" evidence="3">
    <location>
        <begin position="37"/>
        <end position="168"/>
    </location>
</feature>
<comment type="function">
    <text evidence="1">Plays an essential role in the initiation and regulation of chromosomal replication. ATP-DnaA binds to the origin of replication (oriC) to initiate formation of the DNA replication initiation complex once per cell cycle. Binds the DnaA box (a 9 base pair repeat at the origin) and separates the double-stranded (ds)DNA. Forms a right-handed helical filament on oriC DNA; dsDNA binds to the exterior of the filament while single-stranded (ss)DNA is stabiized in the filament's interior. The ATP-DnaA-oriC complex binds and stabilizes one strand of the AT-rich DNA unwinding element (DUE), permitting loading of DNA polymerase. After initiation quickly degrades to an ADP-DnaA complex that is not apt for DNA replication. Binds acidic phospholipids.</text>
</comment>
<evidence type="ECO:0000256" key="1">
    <source>
        <dbReference type="RuleBase" id="RU000577"/>
    </source>
</evidence>
<keyword evidence="1" id="KW-0067">ATP-binding</keyword>
<reference evidence="4 5" key="1">
    <citation type="submission" date="2020-08" db="EMBL/GenBank/DDBJ databases">
        <title>Genomic Encyclopedia of Type Strains, Phase IV (KMG-IV): sequencing the most valuable type-strain genomes for metagenomic binning, comparative biology and taxonomic classification.</title>
        <authorList>
            <person name="Goeker M."/>
        </authorList>
    </citation>
    <scope>NUCLEOTIDE SEQUENCE [LARGE SCALE GENOMIC DNA]</scope>
    <source>
        <strain evidence="4 5">DSM 29007</strain>
    </source>
</reference>
<dbReference type="GO" id="GO:0005524">
    <property type="term" value="F:ATP binding"/>
    <property type="evidence" value="ECO:0007669"/>
    <property type="project" value="UniProtKB-KW"/>
</dbReference>
<keyword evidence="1" id="KW-0238">DNA-binding</keyword>
<sequence length="395" mass="42400">MNFSQDPRFTFDTFVVGPGNRMAAAAARRAAEQPRTAYNPLFIHGGPGTGKTHLLQSVGALALALRPELRVLYLTADGLVDRVSAAVGAGTVDALREQLLDADLVLIDEAHQLAGRARTQEELLAVWNELETQAQIVIAAEGLTPDLPGVDDALRARFIHGLAVDLPAAEADARPEIARRAAEQRGITLQGDAAEQIARLTGDGAAGLIAAVERVGAAQTERGGTLAGDELAGVAKPHSGSAHTMDEFSAFLSDISATVEEIVETAPWRRRLAESILRWEGEGVRTRRLEVALEADTAPDLDALLQSFDDDVARLRLIAADLEALAADSAKSPVLRDPDRVGEAEALLVSARASAERKAEEVERARPQVDRWYFNAEKTALNWLALEDRVLEELA</sequence>
<dbReference type="InterPro" id="IPR027417">
    <property type="entry name" value="P-loop_NTPase"/>
</dbReference>
<accession>A0A841H4L0</accession>
<dbReference type="InterPro" id="IPR003593">
    <property type="entry name" value="AAA+_ATPase"/>
</dbReference>
<dbReference type="GO" id="GO:0006270">
    <property type="term" value="P:DNA replication initiation"/>
    <property type="evidence" value="ECO:0007669"/>
    <property type="project" value="TreeGrafter"/>
</dbReference>
<dbReference type="PANTHER" id="PTHR30050:SF2">
    <property type="entry name" value="CHROMOSOMAL REPLICATION INITIATOR PROTEIN DNAA"/>
    <property type="match status" value="1"/>
</dbReference>
<dbReference type="GO" id="GO:0005886">
    <property type="term" value="C:plasma membrane"/>
    <property type="evidence" value="ECO:0007669"/>
    <property type="project" value="TreeGrafter"/>
</dbReference>
<organism evidence="4 5">
    <name type="scientific">Longimicrobium terrae</name>
    <dbReference type="NCBI Taxonomy" id="1639882"/>
    <lineage>
        <taxon>Bacteria</taxon>
        <taxon>Pseudomonadati</taxon>
        <taxon>Gemmatimonadota</taxon>
        <taxon>Longimicrobiia</taxon>
        <taxon>Longimicrobiales</taxon>
        <taxon>Longimicrobiaceae</taxon>
        <taxon>Longimicrobium</taxon>
    </lineage>
</organism>
<evidence type="ECO:0000256" key="2">
    <source>
        <dbReference type="RuleBase" id="RU004227"/>
    </source>
</evidence>
<name>A0A841H4L0_9BACT</name>
<protein>
    <recommendedName>
        <fullName evidence="1">Chromosomal replication initiator protein DnaA</fullName>
    </recommendedName>
</protein>
<keyword evidence="5" id="KW-1185">Reference proteome</keyword>
<dbReference type="CDD" id="cd00009">
    <property type="entry name" value="AAA"/>
    <property type="match status" value="1"/>
</dbReference>
<keyword evidence="1" id="KW-0235">DNA replication</keyword>
<dbReference type="PANTHER" id="PTHR30050">
    <property type="entry name" value="CHROMOSOMAL REPLICATION INITIATOR PROTEIN DNAA"/>
    <property type="match status" value="1"/>
</dbReference>
<comment type="caution">
    <text evidence="4">The sequence shown here is derived from an EMBL/GenBank/DDBJ whole genome shotgun (WGS) entry which is preliminary data.</text>
</comment>
<dbReference type="SMART" id="SM00382">
    <property type="entry name" value="AAA"/>
    <property type="match status" value="1"/>
</dbReference>
<dbReference type="AlphaFoldDB" id="A0A841H4L0"/>
<dbReference type="GO" id="GO:0003688">
    <property type="term" value="F:DNA replication origin binding"/>
    <property type="evidence" value="ECO:0007669"/>
    <property type="project" value="TreeGrafter"/>
</dbReference>
<dbReference type="SUPFAM" id="SSF52540">
    <property type="entry name" value="P-loop containing nucleoside triphosphate hydrolases"/>
    <property type="match status" value="1"/>
</dbReference>
<evidence type="ECO:0000259" key="3">
    <source>
        <dbReference type="SMART" id="SM00382"/>
    </source>
</evidence>
<keyword evidence="1" id="KW-0547">Nucleotide-binding</keyword>
<dbReference type="Proteomes" id="UP000582837">
    <property type="component" value="Unassembled WGS sequence"/>
</dbReference>
<evidence type="ECO:0000313" key="5">
    <source>
        <dbReference type="Proteomes" id="UP000582837"/>
    </source>
</evidence>
<dbReference type="Gene3D" id="3.40.50.300">
    <property type="entry name" value="P-loop containing nucleotide triphosphate hydrolases"/>
    <property type="match status" value="1"/>
</dbReference>
<dbReference type="InterPro" id="IPR013317">
    <property type="entry name" value="DnaA_dom"/>
</dbReference>
<dbReference type="RefSeq" id="WP_170035442.1">
    <property type="nucleotide sequence ID" value="NZ_JABDTL010000001.1"/>
</dbReference>
<gene>
    <name evidence="4" type="ORF">HNQ61_004500</name>
</gene>
<dbReference type="PRINTS" id="PR00051">
    <property type="entry name" value="DNAA"/>
</dbReference>